<dbReference type="Proteomes" id="UP000887577">
    <property type="component" value="Unplaced"/>
</dbReference>
<proteinExistence type="predicted"/>
<sequence length="226" mass="25192">MVDEFDFDAPKSATFFEEKENEPFVLNKNASSASRISNLNSSKSRQNCNGLYSSRVNSNLCTNHNQNDEYAKPPTITSSSTESSSRQLSSTLQSNRSPELFHPDISEIQNASLKPEKNISTTLNGSSSSTLFYHSNLYKDLNLDESSKAMALKYLNSPRTNEKKADISERSSKLLDSLKARSNNNAAVKPQPEKPHQFSLNSLVDHFSSFTRPTTPTSKKSSRNCH</sequence>
<accession>A0A914XTV8</accession>
<protein>
    <submittedName>
        <fullName evidence="3">Uncharacterized protein</fullName>
    </submittedName>
</protein>
<name>A0A914XTV8_9BILA</name>
<evidence type="ECO:0000313" key="3">
    <source>
        <dbReference type="WBParaSite" id="PSU_v2.g11392.t1"/>
    </source>
</evidence>
<organism evidence="2 3">
    <name type="scientific">Panagrolaimus superbus</name>
    <dbReference type="NCBI Taxonomy" id="310955"/>
    <lineage>
        <taxon>Eukaryota</taxon>
        <taxon>Metazoa</taxon>
        <taxon>Ecdysozoa</taxon>
        <taxon>Nematoda</taxon>
        <taxon>Chromadorea</taxon>
        <taxon>Rhabditida</taxon>
        <taxon>Tylenchina</taxon>
        <taxon>Panagrolaimomorpha</taxon>
        <taxon>Panagrolaimoidea</taxon>
        <taxon>Panagrolaimidae</taxon>
        <taxon>Panagrolaimus</taxon>
    </lineage>
</organism>
<keyword evidence="2" id="KW-1185">Reference proteome</keyword>
<dbReference type="AlphaFoldDB" id="A0A914XTV8"/>
<evidence type="ECO:0000256" key="1">
    <source>
        <dbReference type="SAM" id="MobiDB-lite"/>
    </source>
</evidence>
<feature type="compositionally biased region" description="Low complexity" evidence="1">
    <location>
        <begin position="78"/>
        <end position="97"/>
    </location>
</feature>
<reference evidence="3" key="1">
    <citation type="submission" date="2022-11" db="UniProtKB">
        <authorList>
            <consortium name="WormBaseParasite"/>
        </authorList>
    </citation>
    <scope>IDENTIFICATION</scope>
</reference>
<dbReference type="WBParaSite" id="PSU_v2.g11392.t1">
    <property type="protein sequence ID" value="PSU_v2.g11392.t1"/>
    <property type="gene ID" value="PSU_v2.g11392"/>
</dbReference>
<feature type="region of interest" description="Disordered" evidence="1">
    <location>
        <begin position="59"/>
        <end position="98"/>
    </location>
</feature>
<evidence type="ECO:0000313" key="2">
    <source>
        <dbReference type="Proteomes" id="UP000887577"/>
    </source>
</evidence>